<dbReference type="Pfam" id="PF00583">
    <property type="entry name" value="Acetyltransf_1"/>
    <property type="match status" value="1"/>
</dbReference>
<dbReference type="PROSITE" id="PS51186">
    <property type="entry name" value="GNAT"/>
    <property type="match status" value="1"/>
</dbReference>
<organism evidence="6 7">
    <name type="scientific">Humibacillus xanthopallidus</name>
    <dbReference type="NCBI Taxonomy" id="412689"/>
    <lineage>
        <taxon>Bacteria</taxon>
        <taxon>Bacillati</taxon>
        <taxon>Actinomycetota</taxon>
        <taxon>Actinomycetes</taxon>
        <taxon>Micrococcales</taxon>
        <taxon>Intrasporangiaceae</taxon>
        <taxon>Humibacillus</taxon>
    </lineage>
</organism>
<feature type="domain" description="N-acetyltransferase" evidence="4">
    <location>
        <begin position="46"/>
        <end position="189"/>
    </location>
</feature>
<evidence type="ECO:0000256" key="2">
    <source>
        <dbReference type="ARBA" id="ARBA00023315"/>
    </source>
</evidence>
<keyword evidence="2" id="KW-0012">Acyltransferase</keyword>
<evidence type="ECO:0000313" key="5">
    <source>
        <dbReference type="EMBL" id="TQM55065.1"/>
    </source>
</evidence>
<feature type="compositionally biased region" description="Pro residues" evidence="3">
    <location>
        <begin position="1"/>
        <end position="18"/>
    </location>
</feature>
<dbReference type="InterPro" id="IPR000182">
    <property type="entry name" value="GNAT_dom"/>
</dbReference>
<evidence type="ECO:0000313" key="6">
    <source>
        <dbReference type="EMBL" id="TQM65201.1"/>
    </source>
</evidence>
<dbReference type="SUPFAM" id="SSF55729">
    <property type="entry name" value="Acyl-CoA N-acyltransferases (Nat)"/>
    <property type="match status" value="1"/>
</dbReference>
<gene>
    <name evidence="6" type="ORF">FBY41_1587</name>
    <name evidence="5" type="ORF">FBY41_4388</name>
</gene>
<evidence type="ECO:0000313" key="7">
    <source>
        <dbReference type="Proteomes" id="UP000316747"/>
    </source>
</evidence>
<name>A0A543I3S7_9MICO</name>
<accession>A0A543I3S7</accession>
<protein>
    <submittedName>
        <fullName evidence="6">Acetyltransferase (GNAT) family protein</fullName>
    </submittedName>
</protein>
<dbReference type="AlphaFoldDB" id="A0A543I3S7"/>
<dbReference type="Gene3D" id="3.40.630.30">
    <property type="match status" value="1"/>
</dbReference>
<dbReference type="GO" id="GO:0016747">
    <property type="term" value="F:acyltransferase activity, transferring groups other than amino-acyl groups"/>
    <property type="evidence" value="ECO:0007669"/>
    <property type="project" value="InterPro"/>
</dbReference>
<feature type="region of interest" description="Disordered" evidence="3">
    <location>
        <begin position="1"/>
        <end position="20"/>
    </location>
</feature>
<proteinExistence type="predicted"/>
<reference evidence="6 7" key="1">
    <citation type="submission" date="2019-06" db="EMBL/GenBank/DDBJ databases">
        <title>Genome sequencing of plant associated microbes to promote plant fitness in Sorghum bicolor and Oryza sativa.</title>
        <authorList>
            <person name="Coleman-Derr D."/>
        </authorList>
    </citation>
    <scope>NUCLEOTIDE SEQUENCE [LARGE SCALE GENOMIC DNA]</scope>
    <source>
        <strain evidence="6 7">KV-663</strain>
    </source>
</reference>
<evidence type="ECO:0000259" key="4">
    <source>
        <dbReference type="PROSITE" id="PS51186"/>
    </source>
</evidence>
<dbReference type="InterPro" id="IPR016181">
    <property type="entry name" value="Acyl_CoA_acyltransferase"/>
</dbReference>
<comment type="caution">
    <text evidence="6">The sequence shown here is derived from an EMBL/GenBank/DDBJ whole genome shotgun (WGS) entry which is preliminary data.</text>
</comment>
<dbReference type="InterPro" id="IPR050832">
    <property type="entry name" value="Bact_Acetyltransf"/>
</dbReference>
<evidence type="ECO:0000256" key="3">
    <source>
        <dbReference type="SAM" id="MobiDB-lite"/>
    </source>
</evidence>
<keyword evidence="7" id="KW-1185">Reference proteome</keyword>
<dbReference type="CDD" id="cd04301">
    <property type="entry name" value="NAT_SF"/>
    <property type="match status" value="1"/>
</dbReference>
<dbReference type="EMBL" id="VFPM01000005">
    <property type="protein sequence ID" value="TQM55065.1"/>
    <property type="molecule type" value="Genomic_DNA"/>
</dbReference>
<dbReference type="EMBL" id="VFPM01000001">
    <property type="protein sequence ID" value="TQM65201.1"/>
    <property type="molecule type" value="Genomic_DNA"/>
</dbReference>
<dbReference type="Proteomes" id="UP000316747">
    <property type="component" value="Unassembled WGS sequence"/>
</dbReference>
<dbReference type="PANTHER" id="PTHR43877">
    <property type="entry name" value="AMINOALKYLPHOSPHONATE N-ACETYLTRANSFERASE-RELATED-RELATED"/>
    <property type="match status" value="1"/>
</dbReference>
<sequence length="189" mass="20861">MTPVVPPEPPEPPEPPLVDGPLRASVRLATVADSSTVGGMLRDFNDEFETSGPTAAEFTTRFRSLLMRDDVLVLLAEADLHDGPVGPDGPDAHPIPVGLALLTLRPTPYHDGPLAQLEELYVRPTLRDRGIGTLILVDALRRVSERGAGEMHINVDEIDVDTRRFYERHGFANIEPGTDYRMLCYVREL</sequence>
<keyword evidence="1 6" id="KW-0808">Transferase</keyword>
<evidence type="ECO:0000256" key="1">
    <source>
        <dbReference type="ARBA" id="ARBA00022679"/>
    </source>
</evidence>